<feature type="chain" id="PRO_5012838729" evidence="1">
    <location>
        <begin position="26"/>
        <end position="365"/>
    </location>
</feature>
<keyword evidence="1" id="KW-0732">Signal</keyword>
<dbReference type="Gene3D" id="3.40.50.1820">
    <property type="entry name" value="alpha/beta hydrolase"/>
    <property type="match status" value="1"/>
</dbReference>
<proteinExistence type="predicted"/>
<dbReference type="AlphaFoldDB" id="A0A1M5QQJ7"/>
<evidence type="ECO:0000313" key="2">
    <source>
        <dbReference type="EMBL" id="SHH16059.1"/>
    </source>
</evidence>
<organism evidence="2 3">
    <name type="scientific">Chryseolinea serpens</name>
    <dbReference type="NCBI Taxonomy" id="947013"/>
    <lineage>
        <taxon>Bacteria</taxon>
        <taxon>Pseudomonadati</taxon>
        <taxon>Bacteroidota</taxon>
        <taxon>Cytophagia</taxon>
        <taxon>Cytophagales</taxon>
        <taxon>Fulvivirgaceae</taxon>
        <taxon>Chryseolinea</taxon>
    </lineage>
</organism>
<dbReference type="Pfam" id="PF00756">
    <property type="entry name" value="Esterase"/>
    <property type="match status" value="1"/>
</dbReference>
<accession>A0A1M5QQJ7</accession>
<dbReference type="SUPFAM" id="SSF53474">
    <property type="entry name" value="alpha/beta-Hydrolases"/>
    <property type="match status" value="1"/>
</dbReference>
<dbReference type="STRING" id="947013.SAMN04488109_2942"/>
<dbReference type="RefSeq" id="WP_073137238.1">
    <property type="nucleotide sequence ID" value="NZ_FQWQ01000002.1"/>
</dbReference>
<name>A0A1M5QQJ7_9BACT</name>
<sequence>MKLNGILTASLLALLIGMSMTGARAQSKTKAKSVVPETKHGTLVIETLTSAILRDTKIGVDPIRSIHVYLPPGYATSGKSYPVVYYCHSTYSNPTQVLQDGNIASLLDQAIERNVIKPVIFVVADYSTALTGSFYENSVVSGRWIDFTAQELVPFVDSKFRTLRSADSRALAGHFMGGRGALKLAMDHAELFRVVYAMHPVATGTGYQSWATFPTDWRKILNAKSPEELKGDFVLGMSRAFLPNVDRPPFYCDFFMDLENGNLKLDPEKTAKTQAAFLLDRQLPESAARLRSMRGIALDWARYDSNQDHVLSARAFSIKLDDLGVEHEAEEYRGDPFHTVWNEDGRFYTRVLPFFERHLVFEAKN</sequence>
<protein>
    <submittedName>
        <fullName evidence="2">Putative esterase</fullName>
    </submittedName>
</protein>
<dbReference type="EMBL" id="FQWQ01000002">
    <property type="protein sequence ID" value="SHH16059.1"/>
    <property type="molecule type" value="Genomic_DNA"/>
</dbReference>
<reference evidence="2 3" key="1">
    <citation type="submission" date="2016-11" db="EMBL/GenBank/DDBJ databases">
        <authorList>
            <person name="Jaros S."/>
            <person name="Januszkiewicz K."/>
            <person name="Wedrychowicz H."/>
        </authorList>
    </citation>
    <scope>NUCLEOTIDE SEQUENCE [LARGE SCALE GENOMIC DNA]</scope>
    <source>
        <strain evidence="2 3">DSM 24574</strain>
    </source>
</reference>
<dbReference type="PANTHER" id="PTHR48098">
    <property type="entry name" value="ENTEROCHELIN ESTERASE-RELATED"/>
    <property type="match status" value="1"/>
</dbReference>
<gene>
    <name evidence="2" type="ORF">SAMN04488109_2942</name>
</gene>
<keyword evidence="3" id="KW-1185">Reference proteome</keyword>
<dbReference type="InterPro" id="IPR050583">
    <property type="entry name" value="Mycobacterial_A85_antigen"/>
</dbReference>
<dbReference type="InterPro" id="IPR000801">
    <property type="entry name" value="Esterase-like"/>
</dbReference>
<evidence type="ECO:0000256" key="1">
    <source>
        <dbReference type="SAM" id="SignalP"/>
    </source>
</evidence>
<dbReference type="Proteomes" id="UP000184212">
    <property type="component" value="Unassembled WGS sequence"/>
</dbReference>
<evidence type="ECO:0000313" key="3">
    <source>
        <dbReference type="Proteomes" id="UP000184212"/>
    </source>
</evidence>
<dbReference type="InterPro" id="IPR029058">
    <property type="entry name" value="AB_hydrolase_fold"/>
</dbReference>
<feature type="signal peptide" evidence="1">
    <location>
        <begin position="1"/>
        <end position="25"/>
    </location>
</feature>